<accession>A0A3P7NW15</accession>
<evidence type="ECO:0000313" key="2">
    <source>
        <dbReference type="Proteomes" id="UP000271889"/>
    </source>
</evidence>
<keyword evidence="2" id="KW-1185">Reference proteome</keyword>
<sequence>MLASPTSNARMIPIVEDCEVHVKMTSADVLRLLPHMGSHTISML</sequence>
<organism evidence="1 2">
    <name type="scientific">Cylicostephanus goldi</name>
    <name type="common">Nematode worm</name>
    <dbReference type="NCBI Taxonomy" id="71465"/>
    <lineage>
        <taxon>Eukaryota</taxon>
        <taxon>Metazoa</taxon>
        <taxon>Ecdysozoa</taxon>
        <taxon>Nematoda</taxon>
        <taxon>Chromadorea</taxon>
        <taxon>Rhabditida</taxon>
        <taxon>Rhabditina</taxon>
        <taxon>Rhabditomorpha</taxon>
        <taxon>Strongyloidea</taxon>
        <taxon>Strongylidae</taxon>
        <taxon>Cylicostephanus</taxon>
    </lineage>
</organism>
<proteinExistence type="predicted"/>
<reference evidence="1 2" key="1">
    <citation type="submission" date="2018-11" db="EMBL/GenBank/DDBJ databases">
        <authorList>
            <consortium name="Pathogen Informatics"/>
        </authorList>
    </citation>
    <scope>NUCLEOTIDE SEQUENCE [LARGE SCALE GENOMIC DNA]</scope>
</reference>
<dbReference type="Proteomes" id="UP000271889">
    <property type="component" value="Unassembled WGS sequence"/>
</dbReference>
<protein>
    <submittedName>
        <fullName evidence="1">Uncharacterized protein</fullName>
    </submittedName>
</protein>
<gene>
    <name evidence="1" type="ORF">CGOC_LOCUS13568</name>
</gene>
<evidence type="ECO:0000313" key="1">
    <source>
        <dbReference type="EMBL" id="VDN37787.1"/>
    </source>
</evidence>
<dbReference type="AlphaFoldDB" id="A0A3P7NW15"/>
<name>A0A3P7NW15_CYLGO</name>
<dbReference type="EMBL" id="UYRV01132666">
    <property type="protein sequence ID" value="VDN37787.1"/>
    <property type="molecule type" value="Genomic_DNA"/>
</dbReference>